<reference evidence="2 3" key="1">
    <citation type="submission" date="2018-08" db="EMBL/GenBank/DDBJ databases">
        <title>Bacillus chawlae sp. nov., Bacillus glennii sp. nov., and Bacillus saganii sp. nov. Isolated from the Vehicle Assembly Building at Kennedy Space Center where the Viking Spacecraft were Assembled.</title>
        <authorList>
            <person name="Seuylemezian A."/>
            <person name="Vaishampayan P."/>
        </authorList>
    </citation>
    <scope>NUCLEOTIDE SEQUENCE [LARGE SCALE GENOMIC DNA]</scope>
    <source>
        <strain evidence="2 3">V44-8</strain>
    </source>
</reference>
<keyword evidence="3" id="KW-1185">Reference proteome</keyword>
<dbReference type="RefSeq" id="WP_117321789.1">
    <property type="nucleotide sequence ID" value="NZ_QVTD01000003.1"/>
</dbReference>
<name>A0A372LJ09_9BACI</name>
<proteinExistence type="predicted"/>
<dbReference type="Pfam" id="PF13025">
    <property type="entry name" value="DUF3886"/>
    <property type="match status" value="1"/>
</dbReference>
<evidence type="ECO:0000313" key="3">
    <source>
        <dbReference type="Proteomes" id="UP000262939"/>
    </source>
</evidence>
<feature type="compositionally biased region" description="Basic residues" evidence="1">
    <location>
        <begin position="1"/>
        <end position="14"/>
    </location>
</feature>
<dbReference type="InterPro" id="IPR024980">
    <property type="entry name" value="DUF3886"/>
</dbReference>
<accession>A0A372LJ09</accession>
<gene>
    <name evidence="2" type="ORF">D0466_06990</name>
</gene>
<dbReference type="AlphaFoldDB" id="A0A372LJ09"/>
<feature type="region of interest" description="Disordered" evidence="1">
    <location>
        <begin position="39"/>
        <end position="86"/>
    </location>
</feature>
<protein>
    <submittedName>
        <fullName evidence="2">DUF3886 domain-containing protein</fullName>
    </submittedName>
</protein>
<evidence type="ECO:0000256" key="1">
    <source>
        <dbReference type="SAM" id="MobiDB-lite"/>
    </source>
</evidence>
<feature type="region of interest" description="Disordered" evidence="1">
    <location>
        <begin position="1"/>
        <end position="25"/>
    </location>
</feature>
<evidence type="ECO:0000313" key="2">
    <source>
        <dbReference type="EMBL" id="RFU65616.1"/>
    </source>
</evidence>
<sequence>MKKKQQKHKNHHQAQKKENDSLKLGDLLGGDIMARLRETQKQLSDEQAAKKAAEETRKKEERRLKEKNKSFEELLNESGMDWKKFK</sequence>
<dbReference type="Proteomes" id="UP000262939">
    <property type="component" value="Unassembled WGS sequence"/>
</dbReference>
<feature type="compositionally biased region" description="Basic and acidic residues" evidence="1">
    <location>
        <begin position="39"/>
        <end position="72"/>
    </location>
</feature>
<comment type="caution">
    <text evidence="2">The sequence shown here is derived from an EMBL/GenBank/DDBJ whole genome shotgun (WGS) entry which is preliminary data.</text>
</comment>
<dbReference type="EMBL" id="QVTD01000003">
    <property type="protein sequence ID" value="RFU65616.1"/>
    <property type="molecule type" value="Genomic_DNA"/>
</dbReference>
<organism evidence="2 3">
    <name type="scientific">Peribacillus glennii</name>
    <dbReference type="NCBI Taxonomy" id="2303991"/>
    <lineage>
        <taxon>Bacteria</taxon>
        <taxon>Bacillati</taxon>
        <taxon>Bacillota</taxon>
        <taxon>Bacilli</taxon>
        <taxon>Bacillales</taxon>
        <taxon>Bacillaceae</taxon>
        <taxon>Peribacillus</taxon>
    </lineage>
</organism>